<accession>A0A5J5DDQ1</accession>
<reference evidence="1 2" key="1">
    <citation type="submission" date="2019-08" db="EMBL/GenBank/DDBJ databases">
        <title>A chromosome-level genome assembly, high-density linkage maps, and genome scans reveal the genomic architecture of hybrid incompatibilities underlying speciation via character displacement in darters (Percidae: Etheostominae).</title>
        <authorList>
            <person name="Moran R.L."/>
            <person name="Catchen J.M."/>
            <person name="Fuller R.C."/>
        </authorList>
    </citation>
    <scope>NUCLEOTIDE SEQUENCE [LARGE SCALE GENOMIC DNA]</scope>
    <source>
        <strain evidence="1">EspeVRDwgs_2016</strain>
        <tissue evidence="1">Muscle</tissue>
    </source>
</reference>
<name>A0A5J5DDQ1_9PERO</name>
<dbReference type="EMBL" id="VOFY01000007">
    <property type="protein sequence ID" value="KAA8590741.1"/>
    <property type="molecule type" value="Genomic_DNA"/>
</dbReference>
<protein>
    <submittedName>
        <fullName evidence="1">Uncharacterized protein</fullName>
    </submittedName>
</protein>
<comment type="caution">
    <text evidence="1">The sequence shown here is derived from an EMBL/GenBank/DDBJ whole genome shotgun (WGS) entry which is preliminary data.</text>
</comment>
<evidence type="ECO:0000313" key="2">
    <source>
        <dbReference type="Proteomes" id="UP000327493"/>
    </source>
</evidence>
<gene>
    <name evidence="1" type="ORF">FQN60_001684</name>
</gene>
<keyword evidence="2" id="KW-1185">Reference proteome</keyword>
<proteinExistence type="predicted"/>
<organism evidence="1 2">
    <name type="scientific">Etheostoma spectabile</name>
    <name type="common">orangethroat darter</name>
    <dbReference type="NCBI Taxonomy" id="54343"/>
    <lineage>
        <taxon>Eukaryota</taxon>
        <taxon>Metazoa</taxon>
        <taxon>Chordata</taxon>
        <taxon>Craniata</taxon>
        <taxon>Vertebrata</taxon>
        <taxon>Euteleostomi</taxon>
        <taxon>Actinopterygii</taxon>
        <taxon>Neopterygii</taxon>
        <taxon>Teleostei</taxon>
        <taxon>Neoteleostei</taxon>
        <taxon>Acanthomorphata</taxon>
        <taxon>Eupercaria</taxon>
        <taxon>Perciformes</taxon>
        <taxon>Percoidei</taxon>
        <taxon>Percidae</taxon>
        <taxon>Etheostomatinae</taxon>
        <taxon>Etheostoma</taxon>
    </lineage>
</organism>
<dbReference type="Proteomes" id="UP000327493">
    <property type="component" value="Chromosome 7"/>
</dbReference>
<dbReference type="AlphaFoldDB" id="A0A5J5DDQ1"/>
<sequence length="111" mass="13044">MLPGFPHRKQSEMWFVVPEIDDLNNLFRVQFFSIQRSYSQWELYLTVKLVFQTCPPSLHSLLARQLVSLMTSGSSERKEGEVLATDRQKRQAMFIWTMDIKLSLSQEETDT</sequence>
<evidence type="ECO:0000313" key="1">
    <source>
        <dbReference type="EMBL" id="KAA8590741.1"/>
    </source>
</evidence>